<evidence type="ECO:0000313" key="4">
    <source>
        <dbReference type="Proteomes" id="UP001454036"/>
    </source>
</evidence>
<comment type="caution">
    <text evidence="3">The sequence shown here is derived from an EMBL/GenBank/DDBJ whole genome shotgun (WGS) entry which is preliminary data.</text>
</comment>
<dbReference type="EMBL" id="BAABME010007013">
    <property type="protein sequence ID" value="GAA0169903.1"/>
    <property type="molecule type" value="Genomic_DNA"/>
</dbReference>
<feature type="domain" description="DUF4216" evidence="2">
    <location>
        <begin position="128"/>
        <end position="194"/>
    </location>
</feature>
<keyword evidence="4" id="KW-1185">Reference proteome</keyword>
<evidence type="ECO:0000259" key="2">
    <source>
        <dbReference type="Pfam" id="PF13952"/>
    </source>
</evidence>
<dbReference type="Proteomes" id="UP001454036">
    <property type="component" value="Unassembled WGS sequence"/>
</dbReference>
<evidence type="ECO:0000313" key="3">
    <source>
        <dbReference type="EMBL" id="GAA0169903.1"/>
    </source>
</evidence>
<sequence length="207" mass="24564">MYFEEGIETNLNRSRRHDVPDQPDDPTRLPLFHYLGRGTFVVKHRYRMEELYNTAHVYILCNTPEVQKTLQLYHDWLDELNLDATKVQRNRDGDGNKSTYNSGVCVKGSCYKDDDHVDYYGVIEEIWELLYGLSYDTVVLFKCFCFETSKWIQVHPRNGMIQIKHKSRGSKDDPFILTSQAQQVYYFPLCLTQWRSLAVVYRNEIER</sequence>
<proteinExistence type="predicted"/>
<gene>
    <name evidence="3" type="ORF">LIER_24284</name>
</gene>
<evidence type="ECO:0000256" key="1">
    <source>
        <dbReference type="SAM" id="MobiDB-lite"/>
    </source>
</evidence>
<accession>A0AAV3R3S0</accession>
<dbReference type="PANTHER" id="PTHR48258:SF4">
    <property type="entry name" value="DUF4216 DOMAIN-CONTAINING PROTEIN"/>
    <property type="match status" value="1"/>
</dbReference>
<organism evidence="3 4">
    <name type="scientific">Lithospermum erythrorhizon</name>
    <name type="common">Purple gromwell</name>
    <name type="synonym">Lithospermum officinale var. erythrorhizon</name>
    <dbReference type="NCBI Taxonomy" id="34254"/>
    <lineage>
        <taxon>Eukaryota</taxon>
        <taxon>Viridiplantae</taxon>
        <taxon>Streptophyta</taxon>
        <taxon>Embryophyta</taxon>
        <taxon>Tracheophyta</taxon>
        <taxon>Spermatophyta</taxon>
        <taxon>Magnoliopsida</taxon>
        <taxon>eudicotyledons</taxon>
        <taxon>Gunneridae</taxon>
        <taxon>Pentapetalae</taxon>
        <taxon>asterids</taxon>
        <taxon>lamiids</taxon>
        <taxon>Boraginales</taxon>
        <taxon>Boraginaceae</taxon>
        <taxon>Boraginoideae</taxon>
        <taxon>Lithospermeae</taxon>
        <taxon>Lithospermum</taxon>
    </lineage>
</organism>
<name>A0AAV3R3S0_LITER</name>
<dbReference type="AlphaFoldDB" id="A0AAV3R3S0"/>
<dbReference type="PANTHER" id="PTHR48258">
    <property type="entry name" value="DUF4218 DOMAIN-CONTAINING PROTEIN-RELATED"/>
    <property type="match status" value="1"/>
</dbReference>
<dbReference type="Pfam" id="PF13952">
    <property type="entry name" value="DUF4216"/>
    <property type="match status" value="1"/>
</dbReference>
<reference evidence="3 4" key="1">
    <citation type="submission" date="2024-01" db="EMBL/GenBank/DDBJ databases">
        <title>The complete chloroplast genome sequence of Lithospermum erythrorhizon: insights into the phylogenetic relationship among Boraginaceae species and the maternal lineages of purple gromwells.</title>
        <authorList>
            <person name="Okada T."/>
            <person name="Watanabe K."/>
        </authorList>
    </citation>
    <scope>NUCLEOTIDE SEQUENCE [LARGE SCALE GENOMIC DNA]</scope>
</reference>
<dbReference type="InterPro" id="IPR025312">
    <property type="entry name" value="DUF4216"/>
</dbReference>
<protein>
    <recommendedName>
        <fullName evidence="2">DUF4216 domain-containing protein</fullName>
    </recommendedName>
</protein>
<feature type="region of interest" description="Disordered" evidence="1">
    <location>
        <begin position="1"/>
        <end position="24"/>
    </location>
</feature>